<keyword evidence="3" id="KW-1185">Reference proteome</keyword>
<proteinExistence type="predicted"/>
<feature type="region of interest" description="Disordered" evidence="1">
    <location>
        <begin position="1"/>
        <end position="67"/>
    </location>
</feature>
<feature type="non-terminal residue" evidence="2">
    <location>
        <position position="1"/>
    </location>
</feature>
<protein>
    <submittedName>
        <fullName evidence="2">Uncharacterized protein</fullName>
    </submittedName>
</protein>
<name>A0A392TDT7_9FABA</name>
<dbReference type="AlphaFoldDB" id="A0A392TDT7"/>
<feature type="compositionally biased region" description="Basic and acidic residues" evidence="1">
    <location>
        <begin position="1"/>
        <end position="25"/>
    </location>
</feature>
<sequence>KRPEKKKVGLSKGADESLKKGEPKVPTKHVSPEGGVASTLWTGSKTQGGGPTNPDKEGPGPPEGVRVGDIVVKLGACTERGVRNEVQKTG</sequence>
<comment type="caution">
    <text evidence="2">The sequence shown here is derived from an EMBL/GenBank/DDBJ whole genome shotgun (WGS) entry which is preliminary data.</text>
</comment>
<dbReference type="EMBL" id="LXQA010558723">
    <property type="protein sequence ID" value="MCI59178.1"/>
    <property type="molecule type" value="Genomic_DNA"/>
</dbReference>
<accession>A0A392TDT7</accession>
<evidence type="ECO:0000313" key="2">
    <source>
        <dbReference type="EMBL" id="MCI59178.1"/>
    </source>
</evidence>
<evidence type="ECO:0000313" key="3">
    <source>
        <dbReference type="Proteomes" id="UP000265520"/>
    </source>
</evidence>
<feature type="non-terminal residue" evidence="2">
    <location>
        <position position="90"/>
    </location>
</feature>
<reference evidence="2 3" key="1">
    <citation type="journal article" date="2018" name="Front. Plant Sci.">
        <title>Red Clover (Trifolium pratense) and Zigzag Clover (T. medium) - A Picture of Genomic Similarities and Differences.</title>
        <authorList>
            <person name="Dluhosova J."/>
            <person name="Istvanek J."/>
            <person name="Nedelnik J."/>
            <person name="Repkova J."/>
        </authorList>
    </citation>
    <scope>NUCLEOTIDE SEQUENCE [LARGE SCALE GENOMIC DNA]</scope>
    <source>
        <strain evidence="3">cv. 10/8</strain>
        <tissue evidence="2">Leaf</tissue>
    </source>
</reference>
<evidence type="ECO:0000256" key="1">
    <source>
        <dbReference type="SAM" id="MobiDB-lite"/>
    </source>
</evidence>
<organism evidence="2 3">
    <name type="scientific">Trifolium medium</name>
    <dbReference type="NCBI Taxonomy" id="97028"/>
    <lineage>
        <taxon>Eukaryota</taxon>
        <taxon>Viridiplantae</taxon>
        <taxon>Streptophyta</taxon>
        <taxon>Embryophyta</taxon>
        <taxon>Tracheophyta</taxon>
        <taxon>Spermatophyta</taxon>
        <taxon>Magnoliopsida</taxon>
        <taxon>eudicotyledons</taxon>
        <taxon>Gunneridae</taxon>
        <taxon>Pentapetalae</taxon>
        <taxon>rosids</taxon>
        <taxon>fabids</taxon>
        <taxon>Fabales</taxon>
        <taxon>Fabaceae</taxon>
        <taxon>Papilionoideae</taxon>
        <taxon>50 kb inversion clade</taxon>
        <taxon>NPAAA clade</taxon>
        <taxon>Hologalegina</taxon>
        <taxon>IRL clade</taxon>
        <taxon>Trifolieae</taxon>
        <taxon>Trifolium</taxon>
    </lineage>
</organism>
<dbReference type="Proteomes" id="UP000265520">
    <property type="component" value="Unassembled WGS sequence"/>
</dbReference>